<dbReference type="RefSeq" id="WP_390331986.1">
    <property type="nucleotide sequence ID" value="NZ_JBHRTP010000051.1"/>
</dbReference>
<dbReference type="InterPro" id="IPR046883">
    <property type="entry name" value="T6SS_FHA_C"/>
</dbReference>
<dbReference type="Proteomes" id="UP001595530">
    <property type="component" value="Unassembled WGS sequence"/>
</dbReference>
<keyword evidence="3" id="KW-1185">Reference proteome</keyword>
<dbReference type="EMBL" id="JBHRTP010000051">
    <property type="protein sequence ID" value="MFC3109411.1"/>
    <property type="molecule type" value="Genomic_DNA"/>
</dbReference>
<comment type="caution">
    <text evidence="2">The sequence shown here is derived from an EMBL/GenBank/DDBJ whole genome shotgun (WGS) entry which is preliminary data.</text>
</comment>
<organism evidence="2 3">
    <name type="scientific">Undibacterium arcticum</name>
    <dbReference type="NCBI Taxonomy" id="1762892"/>
    <lineage>
        <taxon>Bacteria</taxon>
        <taxon>Pseudomonadati</taxon>
        <taxon>Pseudomonadota</taxon>
        <taxon>Betaproteobacteria</taxon>
        <taxon>Burkholderiales</taxon>
        <taxon>Oxalobacteraceae</taxon>
        <taxon>Undibacterium</taxon>
    </lineage>
</organism>
<gene>
    <name evidence="2" type="primary">tagH</name>
    <name evidence="2" type="ORF">ACFOFO_15820</name>
</gene>
<name>A0ABV7F6T8_9BURK</name>
<dbReference type="InterPro" id="IPR017735">
    <property type="entry name" value="T6SS_FHA"/>
</dbReference>
<reference evidence="3" key="1">
    <citation type="journal article" date="2019" name="Int. J. Syst. Evol. Microbiol.">
        <title>The Global Catalogue of Microorganisms (GCM) 10K type strain sequencing project: providing services to taxonomists for standard genome sequencing and annotation.</title>
        <authorList>
            <consortium name="The Broad Institute Genomics Platform"/>
            <consortium name="The Broad Institute Genome Sequencing Center for Infectious Disease"/>
            <person name="Wu L."/>
            <person name="Ma J."/>
        </authorList>
    </citation>
    <scope>NUCLEOTIDE SEQUENCE [LARGE SCALE GENOMIC DNA]</scope>
    <source>
        <strain evidence="3">KCTC 42986</strain>
    </source>
</reference>
<evidence type="ECO:0000313" key="3">
    <source>
        <dbReference type="Proteomes" id="UP001595530"/>
    </source>
</evidence>
<protein>
    <submittedName>
        <fullName evidence="2">Type VI secretion system-associated FHA domain protein TagH</fullName>
    </submittedName>
</protein>
<proteinExistence type="predicted"/>
<dbReference type="NCBIfam" id="TIGR03354">
    <property type="entry name" value="VI_FHA"/>
    <property type="match status" value="1"/>
</dbReference>
<sequence>MSDQHSFEPNPRADVNNIASQDPAHQELLDAFMRGAGIAQDPAGRGIGSKLTPELMEMLGKLLSVSIRGTHNLLSSRSMVKRAVQADVTVVVKRNNNPLKFLQDSDTIILQMLRKKMPGFMEPVEAMQEAYGDLYAHQKAMLAGFSAGVRDAMDRFHPRHISDHVPEPIGMDKWFPSRHKAQMWDAYGVRFRQIRKEGIHHEQPAIGNAFLNAYEKEIARCEEQSPFDSLKSELVVKAEER</sequence>
<dbReference type="Pfam" id="PF20232">
    <property type="entry name" value="T6SS_FHA_C"/>
    <property type="match status" value="1"/>
</dbReference>
<feature type="domain" description="Type VI secretion system FHA" evidence="1">
    <location>
        <begin position="49"/>
        <end position="216"/>
    </location>
</feature>
<evidence type="ECO:0000259" key="1">
    <source>
        <dbReference type="Pfam" id="PF20232"/>
    </source>
</evidence>
<evidence type="ECO:0000313" key="2">
    <source>
        <dbReference type="EMBL" id="MFC3109411.1"/>
    </source>
</evidence>
<accession>A0ABV7F6T8</accession>